<feature type="region of interest" description="Disordered" evidence="1">
    <location>
        <begin position="1"/>
        <end position="22"/>
    </location>
</feature>
<dbReference type="Proteomes" id="UP001365781">
    <property type="component" value="Unassembled WGS sequence"/>
</dbReference>
<evidence type="ECO:0000313" key="2">
    <source>
        <dbReference type="EMBL" id="MEI5612499.1"/>
    </source>
</evidence>
<protein>
    <submittedName>
        <fullName evidence="2">Uncharacterized protein</fullName>
    </submittedName>
</protein>
<proteinExistence type="predicted"/>
<dbReference type="EMBL" id="JBBAYM010000017">
    <property type="protein sequence ID" value="MEI5612499.1"/>
    <property type="molecule type" value="Genomic_DNA"/>
</dbReference>
<keyword evidence="3" id="KW-1185">Reference proteome</keyword>
<name>A0ABU8GHK4_9ACTN</name>
<comment type="caution">
    <text evidence="2">The sequence shown here is derived from an EMBL/GenBank/DDBJ whole genome shotgun (WGS) entry which is preliminary data.</text>
</comment>
<reference evidence="2 3" key="1">
    <citation type="submission" date="2024-03" db="EMBL/GenBank/DDBJ databases">
        <title>First Report of Pectobacterium brasiliscabiei causing potato scab in china.</title>
        <authorList>
            <person name="Handique U."/>
        </authorList>
    </citation>
    <scope>NUCLEOTIDE SEQUENCE [LARGE SCALE GENOMIC DNA]</scope>
    <source>
        <strain evidence="2 3">ZRIMU1503</strain>
    </source>
</reference>
<sequence>MSSPPTRPVLELRPGDQVHDPSGTWLTVATRPVPNHSGARLTWTYLEGVRGRAHWLAEVPCRPAHATTSGAAP</sequence>
<evidence type="ECO:0000256" key="1">
    <source>
        <dbReference type="SAM" id="MobiDB-lite"/>
    </source>
</evidence>
<dbReference type="RefSeq" id="WP_336558351.1">
    <property type="nucleotide sequence ID" value="NZ_JBBAYL010000008.1"/>
</dbReference>
<accession>A0ABU8GHK4</accession>
<gene>
    <name evidence="2" type="ORF">WB403_25405</name>
</gene>
<organism evidence="2 3">
    <name type="scientific">Streptomyces brasiliscabiei</name>
    <dbReference type="NCBI Taxonomy" id="2736302"/>
    <lineage>
        <taxon>Bacteria</taxon>
        <taxon>Bacillati</taxon>
        <taxon>Actinomycetota</taxon>
        <taxon>Actinomycetes</taxon>
        <taxon>Kitasatosporales</taxon>
        <taxon>Streptomycetaceae</taxon>
        <taxon>Streptomyces</taxon>
    </lineage>
</organism>
<evidence type="ECO:0000313" key="3">
    <source>
        <dbReference type="Proteomes" id="UP001365781"/>
    </source>
</evidence>